<evidence type="ECO:0007829" key="5">
    <source>
        <dbReference type="PeptideAtlas" id="A0A498MMJ6"/>
    </source>
</evidence>
<dbReference type="Gene3D" id="3.30.497.10">
    <property type="entry name" value="Antithrombin, subunit I, domain 2"/>
    <property type="match status" value="1"/>
</dbReference>
<comment type="caution">
    <text evidence="3">The sequence shown here is derived from an EMBL/GenBank/DDBJ whole genome shotgun (WGS) entry which is preliminary data.</text>
</comment>
<feature type="compositionally biased region" description="Basic and acidic residues" evidence="1">
    <location>
        <begin position="15"/>
        <end position="28"/>
    </location>
</feature>
<dbReference type="SUPFAM" id="SSF56574">
    <property type="entry name" value="Serpins"/>
    <property type="match status" value="1"/>
</dbReference>
<dbReference type="InterPro" id="IPR042185">
    <property type="entry name" value="Serpin_sf_2"/>
</dbReference>
<accession>A0A498MMJ6</accession>
<name>A0A498MMJ6_LABRO</name>
<feature type="domain" description="Serpin" evidence="2">
    <location>
        <begin position="30"/>
        <end position="117"/>
    </location>
</feature>
<dbReference type="Gene3D" id="2.30.39.10">
    <property type="entry name" value="Alpha-1-antitrypsin, domain 1"/>
    <property type="match status" value="1"/>
</dbReference>
<keyword evidence="4" id="KW-1185">Reference proteome</keyword>
<sequence length="130" mass="14049">MRAGERGIKQAPDGQMRDEDATEVAERPTKQLAALGLVDAWNETSADFSAVSSLGRGKLHLGAVLHWTSLELAPESGSKDGMHEDEDVEKPKIFYADHSFIILVRDNSTGALLMVGALDHTDGPAIHDEL</sequence>
<dbReference type="STRING" id="84645.A0A498MMJ6"/>
<dbReference type="Proteomes" id="UP000290572">
    <property type="component" value="Unassembled WGS sequence"/>
</dbReference>
<reference evidence="3 4" key="1">
    <citation type="submission" date="2018-03" db="EMBL/GenBank/DDBJ databases">
        <title>Draft genome sequence of Rohu Carp (Labeo rohita).</title>
        <authorList>
            <person name="Das P."/>
            <person name="Kushwaha B."/>
            <person name="Joshi C.G."/>
            <person name="Kumar D."/>
            <person name="Nagpure N.S."/>
            <person name="Sahoo L."/>
            <person name="Das S.P."/>
            <person name="Bit A."/>
            <person name="Patnaik S."/>
            <person name="Meher P.K."/>
            <person name="Jayasankar P."/>
            <person name="Koringa P.G."/>
            <person name="Patel N.V."/>
            <person name="Hinsu A.T."/>
            <person name="Kumar R."/>
            <person name="Pandey M."/>
            <person name="Agarwal S."/>
            <person name="Srivastava S."/>
            <person name="Singh M."/>
            <person name="Iquebal M.A."/>
            <person name="Jaiswal S."/>
            <person name="Angadi U.B."/>
            <person name="Kumar N."/>
            <person name="Raza M."/>
            <person name="Shah T.M."/>
            <person name="Rai A."/>
            <person name="Jena J.K."/>
        </authorList>
    </citation>
    <scope>NUCLEOTIDE SEQUENCE [LARGE SCALE GENOMIC DNA]</scope>
    <source>
        <strain evidence="3">DASCIFA01</strain>
        <tissue evidence="3">Testis</tissue>
    </source>
</reference>
<dbReference type="InterPro" id="IPR023796">
    <property type="entry name" value="Serpin_dom"/>
</dbReference>
<dbReference type="AlphaFoldDB" id="A0A498MMJ6"/>
<gene>
    <name evidence="3" type="ORF">ROHU_024069</name>
</gene>
<dbReference type="InterPro" id="IPR023795">
    <property type="entry name" value="Serpin_CS"/>
</dbReference>
<dbReference type="InterPro" id="IPR042178">
    <property type="entry name" value="Serpin_sf_1"/>
</dbReference>
<dbReference type="InterPro" id="IPR036186">
    <property type="entry name" value="Serpin_sf"/>
</dbReference>
<evidence type="ECO:0000313" key="3">
    <source>
        <dbReference type="EMBL" id="RXN21490.1"/>
    </source>
</evidence>
<evidence type="ECO:0000313" key="4">
    <source>
        <dbReference type="Proteomes" id="UP000290572"/>
    </source>
</evidence>
<dbReference type="PROSITE" id="PS00284">
    <property type="entry name" value="SERPIN"/>
    <property type="match status" value="1"/>
</dbReference>
<evidence type="ECO:0000256" key="1">
    <source>
        <dbReference type="SAM" id="MobiDB-lite"/>
    </source>
</evidence>
<organism evidence="3 4">
    <name type="scientific">Labeo rohita</name>
    <name type="common">Indian major carp</name>
    <name type="synonym">Cyprinus rohita</name>
    <dbReference type="NCBI Taxonomy" id="84645"/>
    <lineage>
        <taxon>Eukaryota</taxon>
        <taxon>Metazoa</taxon>
        <taxon>Chordata</taxon>
        <taxon>Craniata</taxon>
        <taxon>Vertebrata</taxon>
        <taxon>Euteleostomi</taxon>
        <taxon>Actinopterygii</taxon>
        <taxon>Neopterygii</taxon>
        <taxon>Teleostei</taxon>
        <taxon>Ostariophysi</taxon>
        <taxon>Cypriniformes</taxon>
        <taxon>Cyprinidae</taxon>
        <taxon>Labeoninae</taxon>
        <taxon>Labeonini</taxon>
        <taxon>Labeo</taxon>
    </lineage>
</organism>
<keyword evidence="5" id="KW-1267">Proteomics identification</keyword>
<protein>
    <submittedName>
        <fullName evidence="3">Serpin H1-like protein</fullName>
    </submittedName>
</protein>
<dbReference type="EMBL" id="QBIY01012612">
    <property type="protein sequence ID" value="RXN21490.1"/>
    <property type="molecule type" value="Genomic_DNA"/>
</dbReference>
<proteinExistence type="evidence at protein level"/>
<feature type="region of interest" description="Disordered" evidence="1">
    <location>
        <begin position="1"/>
        <end position="28"/>
    </location>
</feature>
<dbReference type="Pfam" id="PF00079">
    <property type="entry name" value="Serpin"/>
    <property type="match status" value="1"/>
</dbReference>
<evidence type="ECO:0000259" key="2">
    <source>
        <dbReference type="Pfam" id="PF00079"/>
    </source>
</evidence>